<proteinExistence type="predicted"/>
<feature type="transmembrane region" description="Helical" evidence="1">
    <location>
        <begin position="94"/>
        <end position="113"/>
    </location>
</feature>
<dbReference type="RefSeq" id="WP_184041975.1">
    <property type="nucleotide sequence ID" value="NZ_JACHHY010000055.1"/>
</dbReference>
<evidence type="ECO:0000256" key="1">
    <source>
        <dbReference type="SAM" id="Phobius"/>
    </source>
</evidence>
<keyword evidence="1" id="KW-0812">Transmembrane</keyword>
<sequence>MSNSVFIPVNRLPISLDEIRLVISQAFEEFGLVPPEVEFDGSKDPSRALEDSIVTVHGKGVHEHCWVSFGEYPVELTGTDATTHMGDVTTRGSWLFAAVVALALFEFGGSIAFNDSGELDGRLEYDAMALRKVIDDGLAVGNFYLAR</sequence>
<dbReference type="EMBL" id="JACHHY010000055">
    <property type="protein sequence ID" value="MBB5020605.1"/>
    <property type="molecule type" value="Genomic_DNA"/>
</dbReference>
<dbReference type="Proteomes" id="UP000575898">
    <property type="component" value="Unassembled WGS sequence"/>
</dbReference>
<evidence type="ECO:0000313" key="3">
    <source>
        <dbReference type="Proteomes" id="UP000575898"/>
    </source>
</evidence>
<keyword evidence="3" id="KW-1185">Reference proteome</keyword>
<protein>
    <submittedName>
        <fullName evidence="2">Uncharacterized protein</fullName>
    </submittedName>
</protein>
<name>A0A840MT73_9PROT</name>
<comment type="caution">
    <text evidence="2">The sequence shown here is derived from an EMBL/GenBank/DDBJ whole genome shotgun (WGS) entry which is preliminary data.</text>
</comment>
<gene>
    <name evidence="2" type="ORF">HNQ59_003930</name>
</gene>
<dbReference type="AlphaFoldDB" id="A0A840MT73"/>
<accession>A0A840MT73</accession>
<keyword evidence="1" id="KW-1133">Transmembrane helix</keyword>
<evidence type="ECO:0000313" key="2">
    <source>
        <dbReference type="EMBL" id="MBB5020605.1"/>
    </source>
</evidence>
<reference evidence="2 3" key="1">
    <citation type="submission" date="2020-08" db="EMBL/GenBank/DDBJ databases">
        <title>Genomic Encyclopedia of Type Strains, Phase IV (KMG-IV): sequencing the most valuable type-strain genomes for metagenomic binning, comparative biology and taxonomic classification.</title>
        <authorList>
            <person name="Goeker M."/>
        </authorList>
    </citation>
    <scope>NUCLEOTIDE SEQUENCE [LARGE SCALE GENOMIC DNA]</scope>
    <source>
        <strain evidence="2 3">DSM 27165</strain>
    </source>
</reference>
<organism evidence="2 3">
    <name type="scientific">Chitinivorax tropicus</name>
    <dbReference type="NCBI Taxonomy" id="714531"/>
    <lineage>
        <taxon>Bacteria</taxon>
        <taxon>Pseudomonadati</taxon>
        <taxon>Pseudomonadota</taxon>
        <taxon>Betaproteobacteria</taxon>
        <taxon>Chitinivorax</taxon>
    </lineage>
</organism>
<keyword evidence="1" id="KW-0472">Membrane</keyword>